<protein>
    <submittedName>
        <fullName evidence="1">Ester cyclase</fullName>
    </submittedName>
</protein>
<organism evidence="1 2">
    <name type="scientific">Halovivax cerinus</name>
    <dbReference type="NCBI Taxonomy" id="1487865"/>
    <lineage>
        <taxon>Archaea</taxon>
        <taxon>Methanobacteriati</taxon>
        <taxon>Methanobacteriota</taxon>
        <taxon>Stenosarchaea group</taxon>
        <taxon>Halobacteria</taxon>
        <taxon>Halobacteriales</taxon>
        <taxon>Natrialbaceae</taxon>
        <taxon>Halovivax</taxon>
    </lineage>
</organism>
<comment type="caution">
    <text evidence="1">The sequence shown here is derived from an EMBL/GenBank/DDBJ whole genome shotgun (WGS) entry which is preliminary data.</text>
</comment>
<dbReference type="InterPro" id="IPR032710">
    <property type="entry name" value="NTF2-like_dom_sf"/>
</dbReference>
<dbReference type="AlphaFoldDB" id="A0ABD5NS42"/>
<dbReference type="Proteomes" id="UP001595846">
    <property type="component" value="Unassembled WGS sequence"/>
</dbReference>
<dbReference type="RefSeq" id="WP_256533114.1">
    <property type="nucleotide sequence ID" value="NZ_CP101824.1"/>
</dbReference>
<dbReference type="Gene3D" id="3.10.450.50">
    <property type="match status" value="1"/>
</dbReference>
<reference evidence="1 2" key="1">
    <citation type="journal article" date="2019" name="Int. J. Syst. Evol. Microbiol.">
        <title>The Global Catalogue of Microorganisms (GCM) 10K type strain sequencing project: providing services to taxonomists for standard genome sequencing and annotation.</title>
        <authorList>
            <consortium name="The Broad Institute Genomics Platform"/>
            <consortium name="The Broad Institute Genome Sequencing Center for Infectious Disease"/>
            <person name="Wu L."/>
            <person name="Ma J."/>
        </authorList>
    </citation>
    <scope>NUCLEOTIDE SEQUENCE [LARGE SCALE GENOMIC DNA]</scope>
    <source>
        <strain evidence="1 2">IBRC-M 10256</strain>
    </source>
</reference>
<dbReference type="EMBL" id="JBHSAQ010000013">
    <property type="protein sequence ID" value="MFC3959601.1"/>
    <property type="molecule type" value="Genomic_DNA"/>
</dbReference>
<dbReference type="InterPro" id="IPR009959">
    <property type="entry name" value="Cyclase_SnoaL-like"/>
</dbReference>
<gene>
    <name evidence="1" type="ORF">ACFOUR_14655</name>
</gene>
<evidence type="ECO:0000313" key="2">
    <source>
        <dbReference type="Proteomes" id="UP001595846"/>
    </source>
</evidence>
<proteinExistence type="predicted"/>
<keyword evidence="2" id="KW-1185">Reference proteome</keyword>
<accession>A0ABD5NS42</accession>
<dbReference type="Pfam" id="PF07366">
    <property type="entry name" value="SnoaL"/>
    <property type="match status" value="1"/>
</dbReference>
<evidence type="ECO:0000313" key="1">
    <source>
        <dbReference type="EMBL" id="MFC3959601.1"/>
    </source>
</evidence>
<dbReference type="GeneID" id="73902226"/>
<dbReference type="SUPFAM" id="SSF54427">
    <property type="entry name" value="NTF2-like"/>
    <property type="match status" value="1"/>
</dbReference>
<sequence>MTGSSTGDERFDHLRAFLYAMFDEDGVPDLEAFCTDSFRLHDGDATATRDELAANLRESGDVFDKRVEDVHGFGCDDWAAARLVRTYEQHGTHLGVEQYGTAARFTATLMARFDGESIDELWVDNDALGLLQRLDIVDLPAEDEPE</sequence>
<name>A0ABD5NS42_9EURY</name>